<protein>
    <recommendedName>
        <fullName evidence="3">HTH CENPB-type domain-containing protein</fullName>
    </recommendedName>
</protein>
<dbReference type="HOGENOM" id="CLU_182443_0_0_1"/>
<dbReference type="Proteomes" id="UP000054538">
    <property type="component" value="Unassembled WGS sequence"/>
</dbReference>
<gene>
    <name evidence="1" type="ORF">PAXRUDRAFT_172215</name>
</gene>
<proteinExistence type="predicted"/>
<reference evidence="1 2" key="1">
    <citation type="submission" date="2014-04" db="EMBL/GenBank/DDBJ databases">
        <authorList>
            <consortium name="DOE Joint Genome Institute"/>
            <person name="Kuo A."/>
            <person name="Kohler A."/>
            <person name="Jargeat P."/>
            <person name="Nagy L.G."/>
            <person name="Floudas D."/>
            <person name="Copeland A."/>
            <person name="Barry K.W."/>
            <person name="Cichocki N."/>
            <person name="Veneault-Fourrey C."/>
            <person name="LaButti K."/>
            <person name="Lindquist E.A."/>
            <person name="Lipzen A."/>
            <person name="Lundell T."/>
            <person name="Morin E."/>
            <person name="Murat C."/>
            <person name="Sun H."/>
            <person name="Tunlid A."/>
            <person name="Henrissat B."/>
            <person name="Grigoriev I.V."/>
            <person name="Hibbett D.S."/>
            <person name="Martin F."/>
            <person name="Nordberg H.P."/>
            <person name="Cantor M.N."/>
            <person name="Hua S.X."/>
        </authorList>
    </citation>
    <scope>NUCLEOTIDE SEQUENCE [LARGE SCALE GENOMIC DNA]</scope>
    <source>
        <strain evidence="1 2">Ve08.2h10</strain>
    </source>
</reference>
<accession>A0A0D0CWY3</accession>
<name>A0A0D0CWY3_9AGAM</name>
<organism evidence="1 2">
    <name type="scientific">Paxillus rubicundulus Ve08.2h10</name>
    <dbReference type="NCBI Taxonomy" id="930991"/>
    <lineage>
        <taxon>Eukaryota</taxon>
        <taxon>Fungi</taxon>
        <taxon>Dikarya</taxon>
        <taxon>Basidiomycota</taxon>
        <taxon>Agaricomycotina</taxon>
        <taxon>Agaricomycetes</taxon>
        <taxon>Agaricomycetidae</taxon>
        <taxon>Boletales</taxon>
        <taxon>Paxilineae</taxon>
        <taxon>Paxillaceae</taxon>
        <taxon>Paxillus</taxon>
    </lineage>
</organism>
<evidence type="ECO:0000313" key="2">
    <source>
        <dbReference type="Proteomes" id="UP000054538"/>
    </source>
</evidence>
<dbReference type="InParanoid" id="A0A0D0CWY3"/>
<dbReference type="OrthoDB" id="162969at2759"/>
<evidence type="ECO:0008006" key="3">
    <source>
        <dbReference type="Google" id="ProtNLM"/>
    </source>
</evidence>
<keyword evidence="2" id="KW-1185">Reference proteome</keyword>
<dbReference type="AlphaFoldDB" id="A0A0D0CWY3"/>
<reference evidence="2" key="2">
    <citation type="submission" date="2015-01" db="EMBL/GenBank/DDBJ databases">
        <title>Evolutionary Origins and Diversification of the Mycorrhizal Mutualists.</title>
        <authorList>
            <consortium name="DOE Joint Genome Institute"/>
            <consortium name="Mycorrhizal Genomics Consortium"/>
            <person name="Kohler A."/>
            <person name="Kuo A."/>
            <person name="Nagy L.G."/>
            <person name="Floudas D."/>
            <person name="Copeland A."/>
            <person name="Barry K.W."/>
            <person name="Cichocki N."/>
            <person name="Veneault-Fourrey C."/>
            <person name="LaButti K."/>
            <person name="Lindquist E.A."/>
            <person name="Lipzen A."/>
            <person name="Lundell T."/>
            <person name="Morin E."/>
            <person name="Murat C."/>
            <person name="Riley R."/>
            <person name="Ohm R."/>
            <person name="Sun H."/>
            <person name="Tunlid A."/>
            <person name="Henrissat B."/>
            <person name="Grigoriev I.V."/>
            <person name="Hibbett D.S."/>
            <person name="Martin F."/>
        </authorList>
    </citation>
    <scope>NUCLEOTIDE SEQUENCE [LARGE SCALE GENOMIC DNA]</scope>
    <source>
        <strain evidence="2">Ve08.2h10</strain>
    </source>
</reference>
<sequence>MLREKQKRFEEKFEVPEAERLSGDSWVQSFCRTYKVREICCHGEAASVDLTAVEAERL</sequence>
<evidence type="ECO:0000313" key="1">
    <source>
        <dbReference type="EMBL" id="KIK75626.1"/>
    </source>
</evidence>
<dbReference type="EMBL" id="KN827969">
    <property type="protein sequence ID" value="KIK75626.1"/>
    <property type="molecule type" value="Genomic_DNA"/>
</dbReference>